<evidence type="ECO:0000313" key="16">
    <source>
        <dbReference type="Proteomes" id="UP001141619"/>
    </source>
</evidence>
<dbReference type="InterPro" id="IPR036942">
    <property type="entry name" value="Beta-barrel_TonB_sf"/>
</dbReference>
<keyword evidence="4 10" id="KW-0812">Transmembrane</keyword>
<proteinExistence type="inferred from homology"/>
<keyword evidence="2 10" id="KW-0813">Transport</keyword>
<feature type="domain" description="TonB-dependent receptor-like beta-barrel" evidence="13">
    <location>
        <begin position="224"/>
        <end position="656"/>
    </location>
</feature>
<dbReference type="Gene3D" id="2.170.130.10">
    <property type="entry name" value="TonB-dependent receptor, plug domain"/>
    <property type="match status" value="1"/>
</dbReference>
<evidence type="ECO:0000313" key="15">
    <source>
        <dbReference type="EMBL" id="MDA5193444.1"/>
    </source>
</evidence>
<comment type="caution">
    <text evidence="15">The sequence shown here is derived from an EMBL/GenBank/DDBJ whole genome shotgun (WGS) entry which is preliminary data.</text>
</comment>
<accession>A0A9X3Z6Z5</accession>
<dbReference type="InterPro" id="IPR037066">
    <property type="entry name" value="Plug_dom_sf"/>
</dbReference>
<reference evidence="15" key="2">
    <citation type="journal article" date="2023" name="Syst. Appl. Microbiol.">
        <title>Govania unica gen. nov., sp. nov., a rare biosphere bacterium that represents a novel family in the class Alphaproteobacteria.</title>
        <authorList>
            <person name="Vandamme P."/>
            <person name="Peeters C."/>
            <person name="Hettiarachchi A."/>
            <person name="Cnockaert M."/>
            <person name="Carlier A."/>
        </authorList>
    </citation>
    <scope>NUCLEOTIDE SEQUENCE</scope>
    <source>
        <strain evidence="15">LMG 31809</strain>
    </source>
</reference>
<dbReference type="InterPro" id="IPR039426">
    <property type="entry name" value="TonB-dep_rcpt-like"/>
</dbReference>
<keyword evidence="3 10" id="KW-1134">Transmembrane beta strand</keyword>
<evidence type="ECO:0000256" key="12">
    <source>
        <dbReference type="SAM" id="SignalP"/>
    </source>
</evidence>
<dbReference type="InterPro" id="IPR012910">
    <property type="entry name" value="Plug_dom"/>
</dbReference>
<evidence type="ECO:0000256" key="9">
    <source>
        <dbReference type="ARBA" id="ARBA00023237"/>
    </source>
</evidence>
<dbReference type="GO" id="GO:0044718">
    <property type="term" value="P:siderophore transmembrane transport"/>
    <property type="evidence" value="ECO:0007669"/>
    <property type="project" value="TreeGrafter"/>
</dbReference>
<dbReference type="SUPFAM" id="SSF56935">
    <property type="entry name" value="Porins"/>
    <property type="match status" value="1"/>
</dbReference>
<keyword evidence="8 15" id="KW-0675">Receptor</keyword>
<evidence type="ECO:0000256" key="7">
    <source>
        <dbReference type="ARBA" id="ARBA00023136"/>
    </source>
</evidence>
<evidence type="ECO:0000256" key="4">
    <source>
        <dbReference type="ARBA" id="ARBA00022692"/>
    </source>
</evidence>
<dbReference type="AlphaFoldDB" id="A0A9X3Z6Z5"/>
<dbReference type="PANTHER" id="PTHR30069:SF29">
    <property type="entry name" value="HEMOGLOBIN AND HEMOGLOBIN-HAPTOGLOBIN-BINDING PROTEIN 1-RELATED"/>
    <property type="match status" value="1"/>
</dbReference>
<sequence length="682" mass="76282">MRKNSVSTMALMVLGVAVVPGHVFAADQTKNVFNLGEMTILGARPDMAGIDISTLDSAEMMKFNRIILDDALKLIPGTSSSNSGGSRNERLINVRGFDRFQVPLMIDGIRLYMPYDNRLDFGRFLTSDLSEIQVVKGYVSVIDGPGALGGAINLVTRKPERALEAEARVGISLDRDVNYGGFNSYASVGTRQEKYYLQGSGSITKRDHWGLSGKFVPTANQASGDRDHSNTRDWKVNVKAGFTPYDDDEYSLSFTKQSGSKDAPHHVTDAVNSQRNWRWPYWDVTSLYWLSQTQLGEAFNLKSRLYYNQLENSIRAFDNKNYDTQTLTKAFNSPYRDKAWGGSLELDMSALENNLLKGAFHYRRDKHVERQTIFPSGFTEPDQVTIEDTYSIALENTYHPIASVDVVVGVSYDWRDLRRAEDWAGDASGNFVYYELKNSHAWNGQGAIVYHHNDSAKVYASVSSRSRFPTIFERYSSRFGGATSNPNLKPERAINFEIGAADRLADKVDLSGALFYSDLKDAIQSVPVVYNGQNVTQNQNLGDGTYYGFELAVKAAVADNFDFGGNYTYTHRKLHNPSIAAFRPLDVPDHKAFVYADYRPLAGLSLTPSVELASSRWTVTTGGGLYYKTGAYVLANLNAQYQVTDNLELAAGVRNLFDRNYQLADGFPEEGRNIFLNLRIRY</sequence>
<evidence type="ECO:0000256" key="2">
    <source>
        <dbReference type="ARBA" id="ARBA00022448"/>
    </source>
</evidence>
<organism evidence="15 16">
    <name type="scientific">Govanella unica</name>
    <dbReference type="NCBI Taxonomy" id="2975056"/>
    <lineage>
        <taxon>Bacteria</taxon>
        <taxon>Pseudomonadati</taxon>
        <taxon>Pseudomonadota</taxon>
        <taxon>Alphaproteobacteria</taxon>
        <taxon>Emcibacterales</taxon>
        <taxon>Govanellaceae</taxon>
        <taxon>Govanella</taxon>
    </lineage>
</organism>
<feature type="domain" description="TonB-dependent receptor plug" evidence="14">
    <location>
        <begin position="51"/>
        <end position="151"/>
    </location>
</feature>
<protein>
    <submittedName>
        <fullName evidence="15">TonB-dependent receptor</fullName>
    </submittedName>
</protein>
<dbReference type="Pfam" id="PF07715">
    <property type="entry name" value="Plug"/>
    <property type="match status" value="1"/>
</dbReference>
<evidence type="ECO:0000259" key="13">
    <source>
        <dbReference type="Pfam" id="PF00593"/>
    </source>
</evidence>
<dbReference type="GO" id="GO:0015344">
    <property type="term" value="F:siderophore uptake transmembrane transporter activity"/>
    <property type="evidence" value="ECO:0007669"/>
    <property type="project" value="TreeGrafter"/>
</dbReference>
<dbReference type="EMBL" id="JANWOI010000002">
    <property type="protein sequence ID" value="MDA5193444.1"/>
    <property type="molecule type" value="Genomic_DNA"/>
</dbReference>
<dbReference type="GO" id="GO:0009279">
    <property type="term" value="C:cell outer membrane"/>
    <property type="evidence" value="ECO:0007669"/>
    <property type="project" value="UniProtKB-SubCell"/>
</dbReference>
<evidence type="ECO:0000256" key="8">
    <source>
        <dbReference type="ARBA" id="ARBA00023170"/>
    </source>
</evidence>
<keyword evidence="7 10" id="KW-0472">Membrane</keyword>
<evidence type="ECO:0000256" key="5">
    <source>
        <dbReference type="ARBA" id="ARBA00022729"/>
    </source>
</evidence>
<evidence type="ECO:0000256" key="6">
    <source>
        <dbReference type="ARBA" id="ARBA00023077"/>
    </source>
</evidence>
<comment type="subcellular location">
    <subcellularLocation>
        <location evidence="1 10">Cell outer membrane</location>
        <topology evidence="1 10">Multi-pass membrane protein</topology>
    </subcellularLocation>
</comment>
<dbReference type="Pfam" id="PF00593">
    <property type="entry name" value="TonB_dep_Rec_b-barrel"/>
    <property type="match status" value="1"/>
</dbReference>
<dbReference type="PROSITE" id="PS52016">
    <property type="entry name" value="TONB_DEPENDENT_REC_3"/>
    <property type="match status" value="1"/>
</dbReference>
<keyword evidence="9 10" id="KW-0998">Cell outer membrane</keyword>
<feature type="chain" id="PRO_5040898644" evidence="12">
    <location>
        <begin position="26"/>
        <end position="682"/>
    </location>
</feature>
<keyword evidence="5 12" id="KW-0732">Signal</keyword>
<evidence type="ECO:0000256" key="1">
    <source>
        <dbReference type="ARBA" id="ARBA00004571"/>
    </source>
</evidence>
<dbReference type="RefSeq" id="WP_274943147.1">
    <property type="nucleotide sequence ID" value="NZ_JANWOI010000002.1"/>
</dbReference>
<dbReference type="Proteomes" id="UP001141619">
    <property type="component" value="Unassembled WGS sequence"/>
</dbReference>
<gene>
    <name evidence="15" type="ORF">NYP16_05685</name>
</gene>
<reference evidence="15" key="1">
    <citation type="submission" date="2022-08" db="EMBL/GenBank/DDBJ databases">
        <authorList>
            <person name="Vandamme P."/>
            <person name="Hettiarachchi A."/>
            <person name="Peeters C."/>
            <person name="Cnockaert M."/>
            <person name="Carlier A."/>
        </authorList>
    </citation>
    <scope>NUCLEOTIDE SEQUENCE</scope>
    <source>
        <strain evidence="15">LMG 31809</strain>
    </source>
</reference>
<keyword evidence="16" id="KW-1185">Reference proteome</keyword>
<dbReference type="Gene3D" id="2.40.170.20">
    <property type="entry name" value="TonB-dependent receptor, beta-barrel domain"/>
    <property type="match status" value="1"/>
</dbReference>
<dbReference type="PANTHER" id="PTHR30069">
    <property type="entry name" value="TONB-DEPENDENT OUTER MEMBRANE RECEPTOR"/>
    <property type="match status" value="1"/>
</dbReference>
<dbReference type="CDD" id="cd01347">
    <property type="entry name" value="ligand_gated_channel"/>
    <property type="match status" value="1"/>
</dbReference>
<evidence type="ECO:0000256" key="3">
    <source>
        <dbReference type="ARBA" id="ARBA00022452"/>
    </source>
</evidence>
<comment type="similarity">
    <text evidence="10 11">Belongs to the TonB-dependent receptor family.</text>
</comment>
<dbReference type="InterPro" id="IPR000531">
    <property type="entry name" value="Beta-barrel_TonB"/>
</dbReference>
<evidence type="ECO:0000259" key="14">
    <source>
        <dbReference type="Pfam" id="PF07715"/>
    </source>
</evidence>
<evidence type="ECO:0000256" key="10">
    <source>
        <dbReference type="PROSITE-ProRule" id="PRU01360"/>
    </source>
</evidence>
<feature type="signal peptide" evidence="12">
    <location>
        <begin position="1"/>
        <end position="25"/>
    </location>
</feature>
<evidence type="ECO:0000256" key="11">
    <source>
        <dbReference type="RuleBase" id="RU003357"/>
    </source>
</evidence>
<keyword evidence="6 11" id="KW-0798">TonB box</keyword>
<name>A0A9X3Z6Z5_9PROT</name>